<dbReference type="SUPFAM" id="SSF47473">
    <property type="entry name" value="EF-hand"/>
    <property type="match status" value="1"/>
</dbReference>
<dbReference type="CDD" id="cd00051">
    <property type="entry name" value="EFh"/>
    <property type="match status" value="1"/>
</dbReference>
<feature type="domain" description="EF-hand" evidence="3">
    <location>
        <begin position="153"/>
        <end position="188"/>
    </location>
</feature>
<dbReference type="AlphaFoldDB" id="A0A7S2YWN7"/>
<dbReference type="Pfam" id="PF13202">
    <property type="entry name" value="EF-hand_5"/>
    <property type="match status" value="2"/>
</dbReference>
<reference evidence="4" key="1">
    <citation type="submission" date="2021-01" db="EMBL/GenBank/DDBJ databases">
        <authorList>
            <person name="Corre E."/>
            <person name="Pelletier E."/>
            <person name="Niang G."/>
            <person name="Scheremetjew M."/>
            <person name="Finn R."/>
            <person name="Kale V."/>
            <person name="Holt S."/>
            <person name="Cochrane G."/>
            <person name="Meng A."/>
            <person name="Brown T."/>
            <person name="Cohen L."/>
        </authorList>
    </citation>
    <scope>NUCLEOTIDE SEQUENCE</scope>
    <source>
        <strain evidence="4">RCC856</strain>
    </source>
</reference>
<feature type="domain" description="EF-hand" evidence="3">
    <location>
        <begin position="256"/>
        <end position="291"/>
    </location>
</feature>
<keyword evidence="1" id="KW-0106">Calcium</keyword>
<dbReference type="PROSITE" id="PS00018">
    <property type="entry name" value="EF_HAND_1"/>
    <property type="match status" value="3"/>
</dbReference>
<feature type="domain" description="EF-hand" evidence="3">
    <location>
        <begin position="191"/>
        <end position="226"/>
    </location>
</feature>
<name>A0A7S2YWN7_9CHLO</name>
<proteinExistence type="predicted"/>
<dbReference type="PANTHER" id="PTHR23064">
    <property type="entry name" value="TROPONIN"/>
    <property type="match status" value="1"/>
</dbReference>
<feature type="region of interest" description="Disordered" evidence="2">
    <location>
        <begin position="1"/>
        <end position="95"/>
    </location>
</feature>
<dbReference type="InterPro" id="IPR011992">
    <property type="entry name" value="EF-hand-dom_pair"/>
</dbReference>
<dbReference type="PROSITE" id="PS50222">
    <property type="entry name" value="EF_HAND_2"/>
    <property type="match status" value="4"/>
</dbReference>
<dbReference type="InterPro" id="IPR002048">
    <property type="entry name" value="EF_hand_dom"/>
</dbReference>
<evidence type="ECO:0000256" key="2">
    <source>
        <dbReference type="SAM" id="MobiDB-lite"/>
    </source>
</evidence>
<gene>
    <name evidence="4" type="ORF">CLAU1311_LOCUS925</name>
</gene>
<dbReference type="Gene3D" id="1.10.238.10">
    <property type="entry name" value="EF-hand"/>
    <property type="match status" value="2"/>
</dbReference>
<evidence type="ECO:0000256" key="1">
    <source>
        <dbReference type="ARBA" id="ARBA00022837"/>
    </source>
</evidence>
<organism evidence="4">
    <name type="scientific">Chloropicon laureae</name>
    <dbReference type="NCBI Taxonomy" id="464258"/>
    <lineage>
        <taxon>Eukaryota</taxon>
        <taxon>Viridiplantae</taxon>
        <taxon>Chlorophyta</taxon>
        <taxon>Chloropicophyceae</taxon>
        <taxon>Chloropicales</taxon>
        <taxon>Chloropicaceae</taxon>
        <taxon>Chloropicon</taxon>
    </lineage>
</organism>
<dbReference type="GO" id="GO:0005509">
    <property type="term" value="F:calcium ion binding"/>
    <property type="evidence" value="ECO:0007669"/>
    <property type="project" value="InterPro"/>
</dbReference>
<protein>
    <recommendedName>
        <fullName evidence="3">EF-hand domain-containing protein</fullName>
    </recommendedName>
</protein>
<dbReference type="EMBL" id="HBHU01001467">
    <property type="protein sequence ID" value="CAE0009640.1"/>
    <property type="molecule type" value="Transcribed_RNA"/>
</dbReference>
<dbReference type="Pfam" id="PF13499">
    <property type="entry name" value="EF-hand_7"/>
    <property type="match status" value="1"/>
</dbReference>
<sequence length="345" mass="39210">MGQKHSTDGASPEGGEDVVGVLKTSGTSALKASKDTSTRSIHWAEQVATDMEQPSGGGSGAHSNKKLRVRTRSEEEEYERQLQSQERDELSMEARSAETDGEMYSFADDEEISEFEALLVQELKKRVRDQNRHQSPRVRNLNSILMKFPNIKEGFEQMRGVFDAVDSDGSGDIDFQEWCDAMREHGLTMDIPEEHQLNVWREADVDGNNLIDFKEFVVVMAFLYLMDYVALDEKESAQLTDSTRARRLHLHDKVRTSIDLVVDAFLFFDKDGDGRIKKEEVMRGLDTSYGVSGKKYGEGHISSGIWKKRFAEMDCDHSGSISLKEFIFAFENWVGFDESEDEEEE</sequence>
<dbReference type="InterPro" id="IPR052591">
    <property type="entry name" value="CML21-like"/>
</dbReference>
<feature type="domain" description="EF-hand" evidence="3">
    <location>
        <begin position="301"/>
        <end position="336"/>
    </location>
</feature>
<accession>A0A7S2YWN7</accession>
<feature type="compositionally biased region" description="Basic and acidic residues" evidence="2">
    <location>
        <begin position="85"/>
        <end position="95"/>
    </location>
</feature>
<dbReference type="InterPro" id="IPR018247">
    <property type="entry name" value="EF_Hand_1_Ca_BS"/>
</dbReference>
<evidence type="ECO:0000313" key="4">
    <source>
        <dbReference type="EMBL" id="CAE0009640.1"/>
    </source>
</evidence>
<evidence type="ECO:0000259" key="3">
    <source>
        <dbReference type="PROSITE" id="PS50222"/>
    </source>
</evidence>
<dbReference type="SMART" id="SM00054">
    <property type="entry name" value="EFh"/>
    <property type="match status" value="4"/>
</dbReference>